<reference evidence="4" key="1">
    <citation type="submission" date="2008-08" db="EMBL/GenBank/DDBJ databases">
        <title>Complete sequence of Vibrio fischeri strain MJ11.</title>
        <authorList>
            <person name="Mandel M.J."/>
            <person name="Stabb E.V."/>
            <person name="Ruby E.G."/>
            <person name="Ferriera S."/>
            <person name="Johnson J."/>
            <person name="Kravitz S."/>
            <person name="Beeson K."/>
            <person name="Sutton G."/>
            <person name="Rogers Y.-H."/>
            <person name="Friedman R."/>
            <person name="Frazier M."/>
            <person name="Venter J.C."/>
        </authorList>
    </citation>
    <scope>NUCLEOTIDE SEQUENCE [LARGE SCALE GENOMIC DNA]</scope>
    <source>
        <strain evidence="4">MJ11</strain>
        <plasmid evidence="4">Plasmid pMJ100</plasmid>
    </source>
</reference>
<organism evidence="3 4">
    <name type="scientific">Aliivibrio fischeri (strain MJ11)</name>
    <name type="common">Vibrio fischeri</name>
    <dbReference type="NCBI Taxonomy" id="388396"/>
    <lineage>
        <taxon>Bacteria</taxon>
        <taxon>Pseudomonadati</taxon>
        <taxon>Pseudomonadota</taxon>
        <taxon>Gammaproteobacteria</taxon>
        <taxon>Vibrionales</taxon>
        <taxon>Vibrionaceae</taxon>
        <taxon>Aliivibrio</taxon>
    </lineage>
</organism>
<dbReference type="NCBIfam" id="NF033594">
    <property type="entry name" value="transpos_ISNCY_2"/>
    <property type="match status" value="1"/>
</dbReference>
<dbReference type="PANTHER" id="PTHR35004:SF7">
    <property type="entry name" value="INTEGRASE PROTEIN"/>
    <property type="match status" value="1"/>
</dbReference>
<dbReference type="PROSITE" id="PS50994">
    <property type="entry name" value="INTEGRASE"/>
    <property type="match status" value="1"/>
</dbReference>
<name>B5EWB8_ALIFM</name>
<dbReference type="KEGG" id="vfm:VFMJ11_B0175"/>
<dbReference type="PANTHER" id="PTHR35004">
    <property type="entry name" value="TRANSPOSASE RV3428C-RELATED"/>
    <property type="match status" value="1"/>
</dbReference>
<evidence type="ECO:0000256" key="1">
    <source>
        <dbReference type="SAM" id="MobiDB-lite"/>
    </source>
</evidence>
<keyword evidence="3" id="KW-0614">Plasmid</keyword>
<dbReference type="InterPro" id="IPR001584">
    <property type="entry name" value="Integrase_cat-core"/>
</dbReference>
<dbReference type="HOGENOM" id="CLU_041517_0_2_6"/>
<dbReference type="InterPro" id="IPR012337">
    <property type="entry name" value="RNaseH-like_sf"/>
</dbReference>
<feature type="domain" description="Integrase catalytic" evidence="2">
    <location>
        <begin position="128"/>
        <end position="313"/>
    </location>
</feature>
<reference evidence="3 4" key="2">
    <citation type="journal article" date="2009" name="Nature">
        <title>A single regulatory gene is sufficient to alter bacterial host range.</title>
        <authorList>
            <person name="Mandel M.J."/>
            <person name="Wollenberg M.S."/>
            <person name="Stabb E.V."/>
            <person name="Visick K.L."/>
            <person name="Ruby E.G."/>
        </authorList>
    </citation>
    <scope>NUCLEOTIDE SEQUENCE [LARGE SCALE GENOMIC DNA]</scope>
    <source>
        <strain evidence="3 4">MJ11</strain>
        <plasmid evidence="4">Plasmid pMJ100</plasmid>
    </source>
</reference>
<dbReference type="InterPro" id="IPR036397">
    <property type="entry name" value="RNaseH_sf"/>
</dbReference>
<dbReference type="Proteomes" id="UP000001857">
    <property type="component" value="Plasmid pMJ100"/>
</dbReference>
<sequence length="456" mass="53358">MLITMSDQDINRFKVIQDVCERRLKRADAASYLNLSVRQVQRLMTRLREYGAAGLVHLSRGKPSNHRYPPEHRANILTIIRERYADFSPTLAREKLIELHDIHISKETLRQWMIAEQLWTPHSQRKPRVYQPRYRRDCLGELIQIDGSHHDWFEGRSSKCCLLVFIDDATGRLMNLRFSETESAFDYMMATREYIDEHGKPVAFYSDRHAIFHSSNKQAVESKHPTQYGRMLHDLGIELICANSSQAKGRVERANLTLQDRLVKEMRLQHINTIEEANAWLPYFIADFNQRFAKPANYPKDMHRPVRESKDELTDIFSWQEIRKLSKSLTFQYDKVVYLIENTEENAKLVNESVKVLDYPDGTISIRYGYRTLNFKVFDKLAKIDQGRVVDNKRLGQVLKFAQQKQEEFEKNQARERSKKAPKRTAQKRAIAQQLRALNPVLADPSTFKASTSKKA</sequence>
<evidence type="ECO:0000313" key="3">
    <source>
        <dbReference type="EMBL" id="ACH64795.1"/>
    </source>
</evidence>
<accession>B5EWB8</accession>
<gene>
    <name evidence="3" type="ordered locus">VFMJ11_B0175</name>
</gene>
<evidence type="ECO:0000259" key="2">
    <source>
        <dbReference type="PROSITE" id="PS50994"/>
    </source>
</evidence>
<protein>
    <submittedName>
        <fullName evidence="3">Sea24</fullName>
    </submittedName>
</protein>
<dbReference type="AlphaFoldDB" id="B5EWB8"/>
<feature type="compositionally biased region" description="Basic residues" evidence="1">
    <location>
        <begin position="417"/>
        <end position="427"/>
    </location>
</feature>
<dbReference type="InterPro" id="IPR009057">
    <property type="entry name" value="Homeodomain-like_sf"/>
</dbReference>
<dbReference type="Pfam" id="PF13565">
    <property type="entry name" value="HTH_32"/>
    <property type="match status" value="1"/>
</dbReference>
<dbReference type="GO" id="GO:0015074">
    <property type="term" value="P:DNA integration"/>
    <property type="evidence" value="ECO:0007669"/>
    <property type="project" value="InterPro"/>
</dbReference>
<proteinExistence type="predicted"/>
<dbReference type="InterPro" id="IPR047797">
    <property type="entry name" value="ISNCY_transpos"/>
</dbReference>
<feature type="region of interest" description="Disordered" evidence="1">
    <location>
        <begin position="408"/>
        <end position="430"/>
    </location>
</feature>
<dbReference type="SUPFAM" id="SSF46689">
    <property type="entry name" value="Homeodomain-like"/>
    <property type="match status" value="1"/>
</dbReference>
<evidence type="ECO:0000313" key="4">
    <source>
        <dbReference type="Proteomes" id="UP000001857"/>
    </source>
</evidence>
<geneLocation type="plasmid" evidence="3 4">
    <name>pMJ100</name>
</geneLocation>
<dbReference type="GO" id="GO:0003676">
    <property type="term" value="F:nucleic acid binding"/>
    <property type="evidence" value="ECO:0007669"/>
    <property type="project" value="InterPro"/>
</dbReference>
<dbReference type="EMBL" id="CP001134">
    <property type="protein sequence ID" value="ACH64795.1"/>
    <property type="molecule type" value="Genomic_DNA"/>
</dbReference>
<dbReference type="Gene3D" id="3.30.420.10">
    <property type="entry name" value="Ribonuclease H-like superfamily/Ribonuclease H"/>
    <property type="match status" value="1"/>
</dbReference>
<dbReference type="SUPFAM" id="SSF53098">
    <property type="entry name" value="Ribonuclease H-like"/>
    <property type="match status" value="1"/>
</dbReference>